<dbReference type="GO" id="GO:0022857">
    <property type="term" value="F:transmembrane transporter activity"/>
    <property type="evidence" value="ECO:0007669"/>
    <property type="project" value="TreeGrafter"/>
</dbReference>
<name>A0A2P6MES6_ALKUR</name>
<accession>A0A2P6MES6</accession>
<proteinExistence type="predicted"/>
<dbReference type="InterPro" id="IPR015854">
    <property type="entry name" value="ABC_transpr_LolD-like"/>
</dbReference>
<comment type="caution">
    <text evidence="2">The sequence shown here is derived from an EMBL/GenBank/DDBJ whole genome shotgun (WGS) entry which is preliminary data.</text>
</comment>
<keyword evidence="3" id="KW-1185">Reference proteome</keyword>
<dbReference type="InterPro" id="IPR003439">
    <property type="entry name" value="ABC_transporter-like_ATP-bd"/>
</dbReference>
<dbReference type="GO" id="GO:0005524">
    <property type="term" value="F:ATP binding"/>
    <property type="evidence" value="ECO:0007669"/>
    <property type="project" value="InterPro"/>
</dbReference>
<dbReference type="PANTHER" id="PTHR24220:SF86">
    <property type="entry name" value="ABC TRANSPORTER ABCH.1"/>
    <property type="match status" value="1"/>
</dbReference>
<dbReference type="Proteomes" id="UP000243650">
    <property type="component" value="Unassembled WGS sequence"/>
</dbReference>
<evidence type="ECO:0000313" key="2">
    <source>
        <dbReference type="EMBL" id="PRO64786.1"/>
    </source>
</evidence>
<reference evidence="2 3" key="1">
    <citation type="submission" date="2018-03" db="EMBL/GenBank/DDBJ databases">
        <title>Bacillus urumqiensis sp. nov., a moderately haloalkaliphilic bacterium isolated from a salt lake.</title>
        <authorList>
            <person name="Zhao B."/>
            <person name="Liao Z."/>
        </authorList>
    </citation>
    <scope>NUCLEOTIDE SEQUENCE [LARGE SCALE GENOMIC DNA]</scope>
    <source>
        <strain evidence="2 3">BZ-SZ-XJ18</strain>
    </source>
</reference>
<dbReference type="SUPFAM" id="SSF52540">
    <property type="entry name" value="P-loop containing nucleoside triphosphate hydrolases"/>
    <property type="match status" value="1"/>
</dbReference>
<dbReference type="Gene3D" id="3.40.50.300">
    <property type="entry name" value="P-loop containing nucleotide triphosphate hydrolases"/>
    <property type="match status" value="1"/>
</dbReference>
<evidence type="ECO:0000313" key="3">
    <source>
        <dbReference type="Proteomes" id="UP000243650"/>
    </source>
</evidence>
<dbReference type="GO" id="GO:0016887">
    <property type="term" value="F:ATP hydrolysis activity"/>
    <property type="evidence" value="ECO:0007669"/>
    <property type="project" value="InterPro"/>
</dbReference>
<protein>
    <recommendedName>
        <fullName evidence="1">ABC transporter domain-containing protein</fullName>
    </recommendedName>
</protein>
<gene>
    <name evidence="2" type="ORF">C6I21_12815</name>
</gene>
<dbReference type="PANTHER" id="PTHR24220">
    <property type="entry name" value="IMPORT ATP-BINDING PROTEIN"/>
    <property type="match status" value="1"/>
</dbReference>
<dbReference type="EMBL" id="PVNS01000012">
    <property type="protein sequence ID" value="PRO64786.1"/>
    <property type="molecule type" value="Genomic_DNA"/>
</dbReference>
<evidence type="ECO:0000259" key="1">
    <source>
        <dbReference type="Pfam" id="PF00005"/>
    </source>
</evidence>
<feature type="domain" description="ABC transporter" evidence="1">
    <location>
        <begin position="27"/>
        <end position="167"/>
    </location>
</feature>
<dbReference type="Pfam" id="PF00005">
    <property type="entry name" value="ABC_tran"/>
    <property type="match status" value="1"/>
</dbReference>
<sequence length="222" mass="25558">MVMTLAVEWKAVTKKMKQDNEWRTLFKEADWKVEEKHVHHLSGGNAVQRSEALRMTGALIPCSRGEILIWQQDPDLISNRKNFRSKTIGYVNQEGSLVPEWSIYQAAAGADPDANKIEEVNTLLDHFRFTLSERQTAMEDLSPAAEWKASLVITLLNDPPLILLDDAGFPFPDEEKKEVYDILCEYIRRKEKTLIAASDDTYWEMKADKLWMIDEQSIISNQ</sequence>
<dbReference type="InterPro" id="IPR027417">
    <property type="entry name" value="P-loop_NTPase"/>
</dbReference>
<dbReference type="AlphaFoldDB" id="A0A2P6MES6"/>
<organism evidence="2 3">
    <name type="scientific">Alkalicoccus urumqiensis</name>
    <name type="common">Bacillus urumqiensis</name>
    <dbReference type="NCBI Taxonomy" id="1548213"/>
    <lineage>
        <taxon>Bacteria</taxon>
        <taxon>Bacillati</taxon>
        <taxon>Bacillota</taxon>
        <taxon>Bacilli</taxon>
        <taxon>Bacillales</taxon>
        <taxon>Bacillaceae</taxon>
        <taxon>Alkalicoccus</taxon>
    </lineage>
</organism>
<dbReference type="GO" id="GO:0005886">
    <property type="term" value="C:plasma membrane"/>
    <property type="evidence" value="ECO:0007669"/>
    <property type="project" value="TreeGrafter"/>
</dbReference>